<keyword evidence="1" id="KW-0129">CBS domain</keyword>
<sequence length="173" mass="19597">MLRRSFSTANNLIKTNSKILASNVFEKSCYHKVDFKINEDATVKEAVNRFTAFKIGCLAVTDRDNKVVGVCSERDFISKVASFDKNSADVKVKEICTYGPIIIAKTDDTLETCMNKMMFKDIRHLLVVDDKNDEFVGMISIKDLIKEILQKKNDIITRLSDFKMGKGAYFGSE</sequence>
<dbReference type="SMART" id="SM00116">
    <property type="entry name" value="CBS"/>
    <property type="match status" value="2"/>
</dbReference>
<name>A0A6C0DI95_9ZZZZ</name>
<dbReference type="EMBL" id="MN739619">
    <property type="protein sequence ID" value="QHT16283.1"/>
    <property type="molecule type" value="Genomic_DNA"/>
</dbReference>
<reference evidence="3" key="1">
    <citation type="journal article" date="2020" name="Nature">
        <title>Giant virus diversity and host interactions through global metagenomics.</title>
        <authorList>
            <person name="Schulz F."/>
            <person name="Roux S."/>
            <person name="Paez-Espino D."/>
            <person name="Jungbluth S."/>
            <person name="Walsh D.A."/>
            <person name="Denef V.J."/>
            <person name="McMahon K.D."/>
            <person name="Konstantinidis K.T."/>
            <person name="Eloe-Fadrosh E.A."/>
            <person name="Kyrpides N.C."/>
            <person name="Woyke T."/>
        </authorList>
    </citation>
    <scope>NUCLEOTIDE SEQUENCE</scope>
    <source>
        <strain evidence="3">GVMAG-M-3300023174-182</strain>
    </source>
</reference>
<dbReference type="PANTHER" id="PTHR43080">
    <property type="entry name" value="CBS DOMAIN-CONTAINING PROTEIN CBSX3, MITOCHONDRIAL"/>
    <property type="match status" value="1"/>
</dbReference>
<protein>
    <recommendedName>
        <fullName evidence="2">CBS domain-containing protein</fullName>
    </recommendedName>
</protein>
<feature type="domain" description="CBS" evidence="2">
    <location>
        <begin position="30"/>
        <end position="90"/>
    </location>
</feature>
<accession>A0A6C0DI95</accession>
<evidence type="ECO:0000313" key="3">
    <source>
        <dbReference type="EMBL" id="QHT16283.1"/>
    </source>
</evidence>
<dbReference type="InterPro" id="IPR051257">
    <property type="entry name" value="Diverse_CBS-Domain"/>
</dbReference>
<dbReference type="InterPro" id="IPR000644">
    <property type="entry name" value="CBS_dom"/>
</dbReference>
<feature type="domain" description="CBS" evidence="2">
    <location>
        <begin position="96"/>
        <end position="155"/>
    </location>
</feature>
<evidence type="ECO:0000259" key="2">
    <source>
        <dbReference type="PROSITE" id="PS51371"/>
    </source>
</evidence>
<dbReference type="PANTHER" id="PTHR43080:SF2">
    <property type="entry name" value="CBS DOMAIN-CONTAINING PROTEIN"/>
    <property type="match status" value="1"/>
</dbReference>
<dbReference type="Gene3D" id="3.10.580.10">
    <property type="entry name" value="CBS-domain"/>
    <property type="match status" value="1"/>
</dbReference>
<dbReference type="PROSITE" id="PS51371">
    <property type="entry name" value="CBS"/>
    <property type="match status" value="2"/>
</dbReference>
<dbReference type="SUPFAM" id="SSF54631">
    <property type="entry name" value="CBS-domain pair"/>
    <property type="match status" value="1"/>
</dbReference>
<organism evidence="3">
    <name type="scientific">viral metagenome</name>
    <dbReference type="NCBI Taxonomy" id="1070528"/>
    <lineage>
        <taxon>unclassified sequences</taxon>
        <taxon>metagenomes</taxon>
        <taxon>organismal metagenomes</taxon>
    </lineage>
</organism>
<dbReference type="Pfam" id="PF00571">
    <property type="entry name" value="CBS"/>
    <property type="match status" value="2"/>
</dbReference>
<evidence type="ECO:0000256" key="1">
    <source>
        <dbReference type="ARBA" id="ARBA00023122"/>
    </source>
</evidence>
<dbReference type="InterPro" id="IPR046342">
    <property type="entry name" value="CBS_dom_sf"/>
</dbReference>
<dbReference type="AlphaFoldDB" id="A0A6C0DI95"/>
<proteinExistence type="predicted"/>